<keyword evidence="1" id="KW-0732">Signal</keyword>
<evidence type="ECO:0000313" key="3">
    <source>
        <dbReference type="EMBL" id="CAH1797793.1"/>
    </source>
</evidence>
<reference evidence="3" key="1">
    <citation type="submission" date="2022-03" db="EMBL/GenBank/DDBJ databases">
        <authorList>
            <person name="Martin C."/>
        </authorList>
    </citation>
    <scope>NUCLEOTIDE SEQUENCE</scope>
</reference>
<dbReference type="EMBL" id="CAIIXF020000010">
    <property type="protein sequence ID" value="CAH1797793.1"/>
    <property type="molecule type" value="Genomic_DNA"/>
</dbReference>
<dbReference type="Gene3D" id="3.20.20.80">
    <property type="entry name" value="Glycosidases"/>
    <property type="match status" value="1"/>
</dbReference>
<dbReference type="SUPFAM" id="SSF51445">
    <property type="entry name" value="(Trans)glycosidases"/>
    <property type="match status" value="1"/>
</dbReference>
<dbReference type="Pfam" id="PF11790">
    <property type="entry name" value="Glyco_hydro_cc"/>
    <property type="match status" value="1"/>
</dbReference>
<gene>
    <name evidence="3" type="ORF">OFUS_LOCUS22014</name>
</gene>
<accession>A0A8S4PYE7</accession>
<dbReference type="PANTHER" id="PTHR34154">
    <property type="entry name" value="ALKALI-SENSITIVE LINKAGE PROTEIN 1"/>
    <property type="match status" value="1"/>
</dbReference>
<feature type="domain" description="Asl1-like glycosyl hydrolase catalytic" evidence="2">
    <location>
        <begin position="44"/>
        <end position="270"/>
    </location>
</feature>
<feature type="chain" id="PRO_5035729781" description="Asl1-like glycosyl hydrolase catalytic domain-containing protein" evidence="1">
    <location>
        <begin position="24"/>
        <end position="276"/>
    </location>
</feature>
<dbReference type="AlphaFoldDB" id="A0A8S4PYE7"/>
<evidence type="ECO:0000313" key="4">
    <source>
        <dbReference type="Proteomes" id="UP000749559"/>
    </source>
</evidence>
<evidence type="ECO:0000256" key="1">
    <source>
        <dbReference type="SAM" id="SignalP"/>
    </source>
</evidence>
<dbReference type="Proteomes" id="UP000749559">
    <property type="component" value="Unassembled WGS sequence"/>
</dbReference>
<dbReference type="GO" id="GO:0071966">
    <property type="term" value="P:fungal-type cell wall polysaccharide metabolic process"/>
    <property type="evidence" value="ECO:0007669"/>
    <property type="project" value="TreeGrafter"/>
</dbReference>
<sequence>EKSSKKMSIAFLLLCIGSVLVSGFPSTKKGVCVSPKGYQCTDLEQFSDLVWWYDWSLKPAYKKRGDCTNVPIQERVAMKKAMAWPNLNIPNGTKYLLGFNEPNVIDQANMTPQEAANYWPQIEAAATSANVDGLVSPSATYCGGGSAKCITQSAFEWFDEFFAICSNCRVDYVATHHYTCDPVKTMDYLAAVYAAYGKQIWLTEFACPSNDFTTVSNYMSAVLPLLEEAPYVFRYSWYTTRISNSNAYIPPMNALLESGGTGLTALGQIYDSFQPA</sequence>
<dbReference type="InterPro" id="IPR053183">
    <property type="entry name" value="ASL1"/>
</dbReference>
<dbReference type="PANTHER" id="PTHR34154:SF3">
    <property type="entry name" value="ALKALI-SENSITIVE LINKAGE PROTEIN 1"/>
    <property type="match status" value="1"/>
</dbReference>
<feature type="signal peptide" evidence="1">
    <location>
        <begin position="1"/>
        <end position="23"/>
    </location>
</feature>
<evidence type="ECO:0000259" key="2">
    <source>
        <dbReference type="Pfam" id="PF11790"/>
    </source>
</evidence>
<feature type="non-terminal residue" evidence="3">
    <location>
        <position position="276"/>
    </location>
</feature>
<keyword evidence="4" id="KW-1185">Reference proteome</keyword>
<dbReference type="OrthoDB" id="43654at2759"/>
<comment type="caution">
    <text evidence="3">The sequence shown here is derived from an EMBL/GenBank/DDBJ whole genome shotgun (WGS) entry which is preliminary data.</text>
</comment>
<dbReference type="InterPro" id="IPR017853">
    <property type="entry name" value="GH"/>
</dbReference>
<protein>
    <recommendedName>
        <fullName evidence="2">Asl1-like glycosyl hydrolase catalytic domain-containing protein</fullName>
    </recommendedName>
</protein>
<dbReference type="InterPro" id="IPR024655">
    <property type="entry name" value="Asl1_glyco_hydro_catalytic"/>
</dbReference>
<proteinExistence type="predicted"/>
<organism evidence="3 4">
    <name type="scientific">Owenia fusiformis</name>
    <name type="common">Polychaete worm</name>
    <dbReference type="NCBI Taxonomy" id="6347"/>
    <lineage>
        <taxon>Eukaryota</taxon>
        <taxon>Metazoa</taxon>
        <taxon>Spiralia</taxon>
        <taxon>Lophotrochozoa</taxon>
        <taxon>Annelida</taxon>
        <taxon>Polychaeta</taxon>
        <taxon>Sedentaria</taxon>
        <taxon>Canalipalpata</taxon>
        <taxon>Sabellida</taxon>
        <taxon>Oweniida</taxon>
        <taxon>Oweniidae</taxon>
        <taxon>Owenia</taxon>
    </lineage>
</organism>
<name>A0A8S4PYE7_OWEFU</name>